<proteinExistence type="predicted"/>
<dbReference type="InterPro" id="IPR023393">
    <property type="entry name" value="START-like_dom_sf"/>
</dbReference>
<sequence length="238" mass="26503">MSREFKIVREGDLSTTPEEMWDAITTGSGGWLWPAEFEPRVGGSAGPGSTVTVWDPPRHFAVRTEGEDGWFNHLEQEIEARDGGVVHWRYVHSGIFEGDWESQYDGAGKHTDFYLHTLAQYLTHFSRRPATFLATDAPASSVTPDGLEVLRRGLGLPDDVAQGDRVRVDLPDAGEVDAVVDYRDAYFIGLRTDDAMYRFFGRNAFGAPVGLALHHFGGNLDAEKAGQVWRERLDTVYA</sequence>
<gene>
    <name evidence="1" type="ORF">Prubr_57900</name>
</gene>
<dbReference type="SUPFAM" id="SSF55961">
    <property type="entry name" value="Bet v1-like"/>
    <property type="match status" value="1"/>
</dbReference>
<dbReference type="KEGG" id="pry:Prubr_57900"/>
<dbReference type="Gene3D" id="3.30.530.20">
    <property type="match status" value="1"/>
</dbReference>
<name>A0A810N9G5_9ACTN</name>
<protein>
    <recommendedName>
        <fullName evidence="3">SRPBCC domain-containing protein</fullName>
    </recommendedName>
</protein>
<keyword evidence="2" id="KW-1185">Reference proteome</keyword>
<accession>A0A810N9G5</accession>
<evidence type="ECO:0000313" key="2">
    <source>
        <dbReference type="Proteomes" id="UP000680866"/>
    </source>
</evidence>
<dbReference type="AlphaFoldDB" id="A0A810N9G5"/>
<dbReference type="EMBL" id="AP023359">
    <property type="protein sequence ID" value="BCJ68769.1"/>
    <property type="molecule type" value="Genomic_DNA"/>
</dbReference>
<dbReference type="RefSeq" id="WP_212817954.1">
    <property type="nucleotide sequence ID" value="NZ_AP023359.1"/>
</dbReference>
<evidence type="ECO:0000313" key="1">
    <source>
        <dbReference type="EMBL" id="BCJ68769.1"/>
    </source>
</evidence>
<evidence type="ECO:0008006" key="3">
    <source>
        <dbReference type="Google" id="ProtNLM"/>
    </source>
</evidence>
<reference evidence="1" key="1">
    <citation type="submission" date="2020-08" db="EMBL/GenBank/DDBJ databases">
        <title>Whole genome shotgun sequence of Polymorphospora rubra NBRC 101157.</title>
        <authorList>
            <person name="Komaki H."/>
            <person name="Tamura T."/>
        </authorList>
    </citation>
    <scope>NUCLEOTIDE SEQUENCE</scope>
    <source>
        <strain evidence="1">NBRC 101157</strain>
    </source>
</reference>
<dbReference type="Proteomes" id="UP000680866">
    <property type="component" value="Chromosome"/>
</dbReference>
<organism evidence="1 2">
    <name type="scientific">Polymorphospora rubra</name>
    <dbReference type="NCBI Taxonomy" id="338584"/>
    <lineage>
        <taxon>Bacteria</taxon>
        <taxon>Bacillati</taxon>
        <taxon>Actinomycetota</taxon>
        <taxon>Actinomycetes</taxon>
        <taxon>Micromonosporales</taxon>
        <taxon>Micromonosporaceae</taxon>
        <taxon>Polymorphospora</taxon>
    </lineage>
</organism>